<sequence length="649" mass="75404">MKKNLNLKNLFIDDKIAELQNQGQLEYQGVVFDCRQFKFENIKFNLRFTQEGEIIYTNYLGSILRIDQFQNQDEELDIMFNLDQIQYLQWQGKYGQNFQKFGRWIAFWKGHALPKASGYYLADGKKSNTWSEMTKNYCDQSQIYEVGEYFNNQRIGIWKYVCENQEIDGGSYNEIGLKNGKWVDLSENFNSYSQLTQQGEYKNGIRVGIWDTYWKQVRDNDKLIQIAGGYYNLLGLKNGQWVELNDDFRDNSQVIFIGKYNQGQKVGKWDIIYEGKCIGGGSYDNQYLKHGQWKELSDNFYNDSQVIYEGEYKNGIKLVDGMFIGNNQKAIISLIQWGSYNNLGLKFNKWIELFENFSSASQLILTGEYKNGLKVGRWVVSLKDGKYFEQIGGGCYEEEDGTQNGKWIEIDRNFALWSQIIYQGTYEKGRKVGKWNVYWRKEGKEFNDSFNSIQKQLQYLFFLVGEVIIIYKTQKMGNGGSRVVIFTLTVKLFMKVNIIMVKKLAIGTFYLDQMMNLLNQLAAVNIICQTKNMGNGKIQKIISILIVKLLIMENMIMVKKQVNGIFIGELTETSNNFSALVVAFMIDQAFKMVNGLNWTIITISIIKLFMKEIIKMVSKQGYGLQNIWANKLVEDLIIIKTRNMGHGSN</sequence>
<protein>
    <submittedName>
        <fullName evidence="1">Uncharacterized protein</fullName>
    </submittedName>
</protein>
<reference evidence="1" key="1">
    <citation type="submission" date="2021-01" db="EMBL/GenBank/DDBJ databases">
        <authorList>
            <consortium name="Genoscope - CEA"/>
            <person name="William W."/>
        </authorList>
    </citation>
    <scope>NUCLEOTIDE SEQUENCE</scope>
</reference>
<dbReference type="PANTHER" id="PTHR33706">
    <property type="entry name" value="MORN VARIANT REPEAT PROTEIN"/>
    <property type="match status" value="1"/>
</dbReference>
<keyword evidence="2" id="KW-1185">Reference proteome</keyword>
<accession>A0A8S1R4T4</accession>
<dbReference type="AlphaFoldDB" id="A0A8S1R4T4"/>
<comment type="caution">
    <text evidence="1">The sequence shown here is derived from an EMBL/GenBank/DDBJ whole genome shotgun (WGS) entry which is preliminary data.</text>
</comment>
<dbReference type="Proteomes" id="UP000692954">
    <property type="component" value="Unassembled WGS sequence"/>
</dbReference>
<evidence type="ECO:0000313" key="2">
    <source>
        <dbReference type="Proteomes" id="UP000692954"/>
    </source>
</evidence>
<name>A0A8S1R4T4_9CILI</name>
<dbReference type="PANTHER" id="PTHR33706:SF1">
    <property type="entry name" value="TPR REPEAT PROTEIN"/>
    <property type="match status" value="1"/>
</dbReference>
<evidence type="ECO:0000313" key="1">
    <source>
        <dbReference type="EMBL" id="CAD8122848.1"/>
    </source>
</evidence>
<organism evidence="1 2">
    <name type="scientific">Paramecium sonneborni</name>
    <dbReference type="NCBI Taxonomy" id="65129"/>
    <lineage>
        <taxon>Eukaryota</taxon>
        <taxon>Sar</taxon>
        <taxon>Alveolata</taxon>
        <taxon>Ciliophora</taxon>
        <taxon>Intramacronucleata</taxon>
        <taxon>Oligohymenophorea</taxon>
        <taxon>Peniculida</taxon>
        <taxon>Parameciidae</taxon>
        <taxon>Paramecium</taxon>
    </lineage>
</organism>
<proteinExistence type="predicted"/>
<dbReference type="EMBL" id="CAJJDN010000141">
    <property type="protein sequence ID" value="CAD8122848.1"/>
    <property type="molecule type" value="Genomic_DNA"/>
</dbReference>
<gene>
    <name evidence="1" type="ORF">PSON_ATCC_30995.1.T1410011</name>
</gene>